<proteinExistence type="predicted"/>
<dbReference type="EMBL" id="JACRJB010000053">
    <property type="protein sequence ID" value="MBI5131542.1"/>
    <property type="molecule type" value="Genomic_DNA"/>
</dbReference>
<dbReference type="AlphaFoldDB" id="A0A933VWZ5"/>
<name>A0A933VWZ5_RHOPL</name>
<organism evidence="2 3">
    <name type="scientific">Rhodopseudomonas palustris</name>
    <dbReference type="NCBI Taxonomy" id="1076"/>
    <lineage>
        <taxon>Bacteria</taxon>
        <taxon>Pseudomonadati</taxon>
        <taxon>Pseudomonadota</taxon>
        <taxon>Alphaproteobacteria</taxon>
        <taxon>Hyphomicrobiales</taxon>
        <taxon>Nitrobacteraceae</taxon>
        <taxon>Rhodopseudomonas</taxon>
    </lineage>
</organism>
<protein>
    <submittedName>
        <fullName evidence="2">Copper-binding protein</fullName>
    </submittedName>
</protein>
<gene>
    <name evidence="2" type="ORF">HZA66_19055</name>
</gene>
<dbReference type="Proteomes" id="UP000782519">
    <property type="component" value="Unassembled WGS sequence"/>
</dbReference>
<comment type="caution">
    <text evidence="2">The sequence shown here is derived from an EMBL/GenBank/DDBJ whole genome shotgun (WGS) entry which is preliminary data.</text>
</comment>
<feature type="signal peptide" evidence="1">
    <location>
        <begin position="1"/>
        <end position="23"/>
    </location>
</feature>
<keyword evidence="1" id="KW-0732">Signal</keyword>
<dbReference type="Gene3D" id="2.40.50.320">
    <property type="entry name" value="Copper binding periplasmic protein CusF"/>
    <property type="match status" value="1"/>
</dbReference>
<evidence type="ECO:0000313" key="2">
    <source>
        <dbReference type="EMBL" id="MBI5131542.1"/>
    </source>
</evidence>
<dbReference type="InterPro" id="IPR021647">
    <property type="entry name" value="CusF_Ec"/>
</dbReference>
<evidence type="ECO:0000313" key="3">
    <source>
        <dbReference type="Proteomes" id="UP000782519"/>
    </source>
</evidence>
<evidence type="ECO:0000256" key="1">
    <source>
        <dbReference type="SAM" id="SignalP"/>
    </source>
</evidence>
<dbReference type="Pfam" id="PF11604">
    <property type="entry name" value="CusF_Ec"/>
    <property type="match status" value="1"/>
</dbReference>
<accession>A0A933VWZ5</accession>
<feature type="chain" id="PRO_5037849175" evidence="1">
    <location>
        <begin position="24"/>
        <end position="100"/>
    </location>
</feature>
<dbReference type="InterPro" id="IPR042230">
    <property type="entry name" value="CusF_sf"/>
</dbReference>
<reference evidence="2" key="1">
    <citation type="submission" date="2020-07" db="EMBL/GenBank/DDBJ databases">
        <title>Huge and variable diversity of episymbiotic CPR bacteria and DPANN archaea in groundwater ecosystems.</title>
        <authorList>
            <person name="He C.Y."/>
            <person name="Keren R."/>
            <person name="Whittaker M."/>
            <person name="Farag I.F."/>
            <person name="Doudna J."/>
            <person name="Cate J.H.D."/>
            <person name="Banfield J.F."/>
        </authorList>
    </citation>
    <scope>NUCLEOTIDE SEQUENCE</scope>
    <source>
        <strain evidence="2">NC_groundwater_1818_Pr3_B-0.1um_66_35</strain>
    </source>
</reference>
<sequence length="100" mass="10694">MTTNKLAAATLAISLLSSSAIFAQDAMVNGEVKKVDETAKKITLKHGPIKNLGMEEDGMTMVFKVKDPAMLKQVKAGDKVQFSAERGDDGIAITKIQKGK</sequence>